<evidence type="ECO:0000313" key="3">
    <source>
        <dbReference type="EMBL" id="KAF2088930.1"/>
    </source>
</evidence>
<gene>
    <name evidence="3" type="ORF">K490DRAFT_20323</name>
</gene>
<proteinExistence type="predicted"/>
<dbReference type="Pfam" id="PF01083">
    <property type="entry name" value="Cutinase"/>
    <property type="match status" value="1"/>
</dbReference>
<dbReference type="InterPro" id="IPR000675">
    <property type="entry name" value="Cutinase/axe"/>
</dbReference>
<dbReference type="OrthoDB" id="2586582at2759"/>
<feature type="non-terminal residue" evidence="3">
    <location>
        <position position="1"/>
    </location>
</feature>
<dbReference type="GO" id="GO:0052689">
    <property type="term" value="F:carboxylic ester hydrolase activity"/>
    <property type="evidence" value="ECO:0007669"/>
    <property type="project" value="UniProtKB-ARBA"/>
</dbReference>
<dbReference type="AlphaFoldDB" id="A0A6A5YDA4"/>
<dbReference type="InterPro" id="IPR029058">
    <property type="entry name" value="AB_hydrolase_fold"/>
</dbReference>
<dbReference type="SMART" id="SM01110">
    <property type="entry name" value="Cutinase"/>
    <property type="match status" value="1"/>
</dbReference>
<evidence type="ECO:0000256" key="1">
    <source>
        <dbReference type="ARBA" id="ARBA00022801"/>
    </source>
</evidence>
<dbReference type="Proteomes" id="UP000799776">
    <property type="component" value="Unassembled WGS sequence"/>
</dbReference>
<dbReference type="Gene3D" id="3.40.50.1820">
    <property type="entry name" value="alpha/beta hydrolase"/>
    <property type="match status" value="1"/>
</dbReference>
<keyword evidence="4" id="KW-1185">Reference proteome</keyword>
<dbReference type="EMBL" id="ML978715">
    <property type="protein sequence ID" value="KAF2088930.1"/>
    <property type="molecule type" value="Genomic_DNA"/>
</dbReference>
<evidence type="ECO:0000256" key="2">
    <source>
        <dbReference type="ARBA" id="ARBA00023157"/>
    </source>
</evidence>
<evidence type="ECO:0000313" key="4">
    <source>
        <dbReference type="Proteomes" id="UP000799776"/>
    </source>
</evidence>
<protein>
    <submittedName>
        <fullName evidence="3">Carbohydrate esterase family 5 protein</fullName>
    </submittedName>
</protein>
<accession>A0A6A5YDA4</accession>
<dbReference type="PANTHER" id="PTHR33630:SF9">
    <property type="entry name" value="CUTINASE 4"/>
    <property type="match status" value="1"/>
</dbReference>
<keyword evidence="2" id="KW-1015">Disulfide bond</keyword>
<feature type="non-terminal residue" evidence="3">
    <location>
        <position position="201"/>
    </location>
</feature>
<dbReference type="SUPFAM" id="SSF53474">
    <property type="entry name" value="alpha/beta-Hydrolases"/>
    <property type="match status" value="1"/>
</dbReference>
<keyword evidence="1" id="KW-0378">Hydrolase</keyword>
<dbReference type="PANTHER" id="PTHR33630">
    <property type="entry name" value="CUTINASE RV1984C-RELATED-RELATED"/>
    <property type="match status" value="1"/>
</dbReference>
<organism evidence="3 4">
    <name type="scientific">Saccharata proteae CBS 121410</name>
    <dbReference type="NCBI Taxonomy" id="1314787"/>
    <lineage>
        <taxon>Eukaryota</taxon>
        <taxon>Fungi</taxon>
        <taxon>Dikarya</taxon>
        <taxon>Ascomycota</taxon>
        <taxon>Pezizomycotina</taxon>
        <taxon>Dothideomycetes</taxon>
        <taxon>Dothideomycetes incertae sedis</taxon>
        <taxon>Botryosphaeriales</taxon>
        <taxon>Saccharataceae</taxon>
        <taxon>Saccharata</taxon>
    </lineage>
</organism>
<reference evidence="3" key="1">
    <citation type="journal article" date="2020" name="Stud. Mycol.">
        <title>101 Dothideomycetes genomes: a test case for predicting lifestyles and emergence of pathogens.</title>
        <authorList>
            <person name="Haridas S."/>
            <person name="Albert R."/>
            <person name="Binder M."/>
            <person name="Bloem J."/>
            <person name="Labutti K."/>
            <person name="Salamov A."/>
            <person name="Andreopoulos B."/>
            <person name="Baker S."/>
            <person name="Barry K."/>
            <person name="Bills G."/>
            <person name="Bluhm B."/>
            <person name="Cannon C."/>
            <person name="Castanera R."/>
            <person name="Culley D."/>
            <person name="Daum C."/>
            <person name="Ezra D."/>
            <person name="Gonzalez J."/>
            <person name="Henrissat B."/>
            <person name="Kuo A."/>
            <person name="Liang C."/>
            <person name="Lipzen A."/>
            <person name="Lutzoni F."/>
            <person name="Magnuson J."/>
            <person name="Mondo S."/>
            <person name="Nolan M."/>
            <person name="Ohm R."/>
            <person name="Pangilinan J."/>
            <person name="Park H.-J."/>
            <person name="Ramirez L."/>
            <person name="Alfaro M."/>
            <person name="Sun H."/>
            <person name="Tritt A."/>
            <person name="Yoshinaga Y."/>
            <person name="Zwiers L.-H."/>
            <person name="Turgeon B."/>
            <person name="Goodwin S."/>
            <person name="Spatafora J."/>
            <person name="Crous P."/>
            <person name="Grigoriev I."/>
        </authorList>
    </citation>
    <scope>NUCLEOTIDE SEQUENCE</scope>
    <source>
        <strain evidence="3">CBS 121410</strain>
    </source>
</reference>
<sequence length="201" mass="20586">CATGVHIIVARASTEAPGTGIIGAVANNISSQVPGSDIAAVNYPATIQNVQNYASSENQGVIAMTNQVQAYVQMCPSTKIVLLGYSQGGEVTGDVLCGSIPNHGIYANKPTSTVVAAITMGSPAHVTGLPWDVGTSTTSGIFPRLNTTACLPYTNRLQEYCDTDDYYCASGTNAGSVHTGYVDRYGGVAAGYVVAKAKAAG</sequence>
<name>A0A6A5YDA4_9PEZI</name>